<name>A0A1J5N7G2_9BACT</name>
<evidence type="ECO:0000313" key="4">
    <source>
        <dbReference type="Proteomes" id="UP000181901"/>
    </source>
</evidence>
<keyword evidence="2" id="KW-0732">Signal</keyword>
<keyword evidence="4" id="KW-1185">Reference proteome</keyword>
<keyword evidence="1" id="KW-0175">Coiled coil</keyword>
<proteinExistence type="predicted"/>
<sequence>MNGLRIFLIASLALLGFGCSTASMTLQLSMYTGETNEPERPVPMDEYDLLKVRSLLDNYKGQAEEIKQRRTELADDLLELLWLQCLVKKQAASKKKDAVQEKTDTSCAIYKSPGGLQPRRKKVFIEALDARYDLLTKAIALVETNVENYRQNLEKVPPETLTATLADRSQVIVNGLFNIKGQLEELGGNLGTEYEKYFTENIKSITTHALEQDKSVGAYSQLVETVRKINRNYLLDDTPPDKIFEQMTARWEGTAPLQVAASDLGTETLTRLTRTVNIQNTQIYRMQDPSDPVWKKVISDEDPKNWKLMRDKTWASAQGKAEIIIVQDTPLMNRIQQVHGDPSDMIASQLMISRAVTNTAISIAGKYAGIDLDLDNTAPAGPGNTGALSSNVAAKARLDMLKSDYDTAKKRLIAKLEALKAKLEGASGKSKITTVGEEIVGAVKGFKAEFKTIAGKEKPTTSE</sequence>
<evidence type="ECO:0000256" key="1">
    <source>
        <dbReference type="SAM" id="Coils"/>
    </source>
</evidence>
<dbReference type="Proteomes" id="UP000181901">
    <property type="component" value="Unassembled WGS sequence"/>
</dbReference>
<dbReference type="RefSeq" id="WP_071546146.1">
    <property type="nucleotide sequence ID" value="NZ_LKAQ01000004.1"/>
</dbReference>
<dbReference type="EMBL" id="LKAQ01000004">
    <property type="protein sequence ID" value="OIQ50736.1"/>
    <property type="molecule type" value="Genomic_DNA"/>
</dbReference>
<protein>
    <recommendedName>
        <fullName evidence="5">YfdX protein</fullName>
    </recommendedName>
</protein>
<feature type="chain" id="PRO_5009635574" description="YfdX protein" evidence="2">
    <location>
        <begin position="23"/>
        <end position="463"/>
    </location>
</feature>
<evidence type="ECO:0000313" key="3">
    <source>
        <dbReference type="EMBL" id="OIQ50736.1"/>
    </source>
</evidence>
<organism evidence="3 4">
    <name type="scientific">Pseudodesulfovibrio hydrargyri</name>
    <dbReference type="NCBI Taxonomy" id="2125990"/>
    <lineage>
        <taxon>Bacteria</taxon>
        <taxon>Pseudomonadati</taxon>
        <taxon>Thermodesulfobacteriota</taxon>
        <taxon>Desulfovibrionia</taxon>
        <taxon>Desulfovibrionales</taxon>
        <taxon>Desulfovibrionaceae</taxon>
    </lineage>
</organism>
<feature type="signal peptide" evidence="2">
    <location>
        <begin position="1"/>
        <end position="22"/>
    </location>
</feature>
<accession>A0A1J5N7G2</accession>
<comment type="caution">
    <text evidence="3">The sequence shown here is derived from an EMBL/GenBank/DDBJ whole genome shotgun (WGS) entry which is preliminary data.</text>
</comment>
<evidence type="ECO:0008006" key="5">
    <source>
        <dbReference type="Google" id="ProtNLM"/>
    </source>
</evidence>
<dbReference type="OrthoDB" id="6384863at2"/>
<dbReference type="AlphaFoldDB" id="A0A1J5N7G2"/>
<dbReference type="PROSITE" id="PS51257">
    <property type="entry name" value="PROKAR_LIPOPROTEIN"/>
    <property type="match status" value="1"/>
</dbReference>
<gene>
    <name evidence="3" type="ORF">BerOc1_02678</name>
</gene>
<reference evidence="3 4" key="1">
    <citation type="submission" date="2015-09" db="EMBL/GenBank/DDBJ databases">
        <title>Genome of Desulfovibrio dechloracetivorans BerOc1, a mercury methylating strain isolated from highly hydrocarbons and metals contaminated coastal sediments.</title>
        <authorList>
            <person name="Goni Urriza M."/>
            <person name="Gassie C."/>
            <person name="Bouchez O."/>
            <person name="Klopp C."/>
            <person name="Ranchou-Peyruse A."/>
            <person name="Remy G."/>
        </authorList>
    </citation>
    <scope>NUCLEOTIDE SEQUENCE [LARGE SCALE GENOMIC DNA]</scope>
    <source>
        <strain evidence="3 4">BerOc1</strain>
    </source>
</reference>
<feature type="coiled-coil region" evidence="1">
    <location>
        <begin position="49"/>
        <end position="76"/>
    </location>
</feature>
<feature type="coiled-coil region" evidence="1">
    <location>
        <begin position="391"/>
        <end position="429"/>
    </location>
</feature>
<evidence type="ECO:0000256" key="2">
    <source>
        <dbReference type="SAM" id="SignalP"/>
    </source>
</evidence>